<accession>A0ABZ2Q7W6</accession>
<reference evidence="1 2" key="1">
    <citation type="submission" date="2024-02" db="EMBL/GenBank/DDBJ databases">
        <title>complete genome of Flavobacterium ginsenosidimutans Str. YTB16.</title>
        <authorList>
            <person name="Wang Q."/>
        </authorList>
    </citation>
    <scope>NUCLEOTIDE SEQUENCE [LARGE SCALE GENOMIC DNA]</scope>
    <source>
        <strain evidence="1 2">YTB16</strain>
    </source>
</reference>
<protein>
    <recommendedName>
        <fullName evidence="3">Lipoprotein</fullName>
    </recommendedName>
</protein>
<dbReference type="PROSITE" id="PS51257">
    <property type="entry name" value="PROKAR_LIPOPROTEIN"/>
    <property type="match status" value="1"/>
</dbReference>
<dbReference type="EMBL" id="CP147988">
    <property type="protein sequence ID" value="WXK50522.1"/>
    <property type="molecule type" value="Genomic_DNA"/>
</dbReference>
<name>A0ABZ2Q7W6_9FLAO</name>
<dbReference type="Proteomes" id="UP001447857">
    <property type="component" value="Chromosome"/>
</dbReference>
<proteinExistence type="predicted"/>
<evidence type="ECO:0000313" key="2">
    <source>
        <dbReference type="Proteomes" id="UP001447857"/>
    </source>
</evidence>
<keyword evidence="2" id="KW-1185">Reference proteome</keyword>
<gene>
    <name evidence="1" type="ORF">V6624_02575</name>
</gene>
<evidence type="ECO:0000313" key="1">
    <source>
        <dbReference type="EMBL" id="WXK50522.1"/>
    </source>
</evidence>
<organism evidence="1 2">
    <name type="scientific">Flavobacterium ginsenosidimutans</name>
    <dbReference type="NCBI Taxonomy" id="687844"/>
    <lineage>
        <taxon>Bacteria</taxon>
        <taxon>Pseudomonadati</taxon>
        <taxon>Bacteroidota</taxon>
        <taxon>Flavobacteriia</taxon>
        <taxon>Flavobacteriales</taxon>
        <taxon>Flavobacteriaceae</taxon>
        <taxon>Flavobacterium</taxon>
    </lineage>
</organism>
<evidence type="ECO:0008006" key="3">
    <source>
        <dbReference type="Google" id="ProtNLM"/>
    </source>
</evidence>
<sequence>MIKKITQILIVSTLLLSFSGCRDTKQKIQAFVNSYNKSAANFSNDIITSTEAKAFLDQKRIEITMETIIESTADNKSMYSQLFPNFLKEMFSTDREIKGLIEDGVVIKVDFLANDNTSIAEFEIDKKELEALIKKNAGKPAVSLESVTPNGGSELGEMLVMMNRNMPLKNSDGSKILKIYHNDKNQLVYQVEMPEDIIEILKDNTANSLVKESILRQGQIQKVASMIQRYGIKDIKYEYFDAKGKMINSLVLTEKDLKL</sequence>
<dbReference type="RefSeq" id="WP_338840765.1">
    <property type="nucleotide sequence ID" value="NZ_CP147988.1"/>
</dbReference>